<dbReference type="FunFam" id="1.10.287.130:FF:000001">
    <property type="entry name" value="Two-component sensor histidine kinase"/>
    <property type="match status" value="1"/>
</dbReference>
<evidence type="ECO:0000256" key="7">
    <source>
        <dbReference type="ARBA" id="ARBA00023136"/>
    </source>
</evidence>
<dbReference type="Proteomes" id="UP000031473">
    <property type="component" value="Unassembled WGS sequence"/>
</dbReference>
<dbReference type="Pfam" id="PF00512">
    <property type="entry name" value="HisKA"/>
    <property type="match status" value="1"/>
</dbReference>
<dbReference type="SUPFAM" id="SSF47384">
    <property type="entry name" value="Homodimeric domain of signal transducing histidine kinase"/>
    <property type="match status" value="1"/>
</dbReference>
<dbReference type="RefSeq" id="WP_039350682.1">
    <property type="nucleotide sequence ID" value="NZ_FOLA01000005.1"/>
</dbReference>
<dbReference type="SMART" id="SM00387">
    <property type="entry name" value="HATPase_c"/>
    <property type="match status" value="1"/>
</dbReference>
<feature type="domain" description="Histidine kinase" evidence="8">
    <location>
        <begin position="527"/>
        <end position="745"/>
    </location>
</feature>
<dbReference type="InterPro" id="IPR013655">
    <property type="entry name" value="PAS_fold_3"/>
</dbReference>
<dbReference type="CDD" id="cd00130">
    <property type="entry name" value="PAS"/>
    <property type="match status" value="2"/>
</dbReference>
<feature type="domain" description="PAS" evidence="9">
    <location>
        <begin position="142"/>
        <end position="214"/>
    </location>
</feature>
<protein>
    <recommendedName>
        <fullName evidence="2">histidine kinase</fullName>
        <ecNumber evidence="2">2.7.13.3</ecNumber>
    </recommendedName>
</protein>
<comment type="catalytic activity">
    <reaction evidence="1">
        <text>ATP + protein L-histidine = ADP + protein N-phospho-L-histidine.</text>
        <dbReference type="EC" id="2.7.13.3"/>
    </reaction>
</comment>
<dbReference type="Gene3D" id="1.10.287.130">
    <property type="match status" value="1"/>
</dbReference>
<keyword evidence="7" id="KW-0472">Membrane</keyword>
<dbReference type="AlphaFoldDB" id="A0A0C1F7S8"/>
<reference evidence="11 12" key="1">
    <citation type="submission" date="2014-10" db="EMBL/GenBank/DDBJ databases">
        <title>Kaistella jeonii genome.</title>
        <authorList>
            <person name="Clayton J.T."/>
            <person name="Newman J.D."/>
        </authorList>
    </citation>
    <scope>NUCLEOTIDE SEQUENCE [LARGE SCALE GENOMIC DNA]</scope>
    <source>
        <strain evidence="11 12">DSM 17048</strain>
    </source>
</reference>
<keyword evidence="3" id="KW-0597">Phosphoprotein</keyword>
<feature type="domain" description="PAC" evidence="10">
    <location>
        <begin position="216"/>
        <end position="268"/>
    </location>
</feature>
<dbReference type="EMBL" id="JSYL01000003">
    <property type="protein sequence ID" value="KIA89247.1"/>
    <property type="molecule type" value="Genomic_DNA"/>
</dbReference>
<organism evidence="11 12">
    <name type="scientific">Kaistella jeonii</name>
    <dbReference type="NCBI Taxonomy" id="266749"/>
    <lineage>
        <taxon>Bacteria</taxon>
        <taxon>Pseudomonadati</taxon>
        <taxon>Bacteroidota</taxon>
        <taxon>Flavobacteriia</taxon>
        <taxon>Flavobacteriales</taxon>
        <taxon>Weeksellaceae</taxon>
        <taxon>Chryseobacterium group</taxon>
        <taxon>Kaistella</taxon>
    </lineage>
</organism>
<keyword evidence="5" id="KW-0418">Kinase</keyword>
<dbReference type="PRINTS" id="PR00344">
    <property type="entry name" value="BCTRLSENSOR"/>
</dbReference>
<evidence type="ECO:0000256" key="3">
    <source>
        <dbReference type="ARBA" id="ARBA00022553"/>
    </source>
</evidence>
<dbReference type="InterPro" id="IPR003594">
    <property type="entry name" value="HATPase_dom"/>
</dbReference>
<dbReference type="SMART" id="SM00091">
    <property type="entry name" value="PAS"/>
    <property type="match status" value="3"/>
</dbReference>
<evidence type="ECO:0000313" key="11">
    <source>
        <dbReference type="EMBL" id="KIA89247.1"/>
    </source>
</evidence>
<keyword evidence="12" id="KW-1185">Reference proteome</keyword>
<comment type="caution">
    <text evidence="11">The sequence shown here is derived from an EMBL/GenBank/DDBJ whole genome shotgun (WGS) entry which is preliminary data.</text>
</comment>
<dbReference type="PANTHER" id="PTHR43304">
    <property type="entry name" value="PHYTOCHROME-LIKE PROTEIN CPH1"/>
    <property type="match status" value="1"/>
</dbReference>
<dbReference type="InterPro" id="IPR052162">
    <property type="entry name" value="Sensor_kinase/Photoreceptor"/>
</dbReference>
<dbReference type="CDD" id="cd00082">
    <property type="entry name" value="HisKA"/>
    <property type="match status" value="1"/>
</dbReference>
<evidence type="ECO:0000256" key="5">
    <source>
        <dbReference type="ARBA" id="ARBA00022777"/>
    </source>
</evidence>
<feature type="domain" description="PAS" evidence="9">
    <location>
        <begin position="397"/>
        <end position="468"/>
    </location>
</feature>
<dbReference type="InterPro" id="IPR000014">
    <property type="entry name" value="PAS"/>
</dbReference>
<feature type="domain" description="PAC" evidence="10">
    <location>
        <begin position="471"/>
        <end position="523"/>
    </location>
</feature>
<dbReference type="PROSITE" id="PS50113">
    <property type="entry name" value="PAC"/>
    <property type="match status" value="3"/>
</dbReference>
<evidence type="ECO:0000256" key="4">
    <source>
        <dbReference type="ARBA" id="ARBA00022679"/>
    </source>
</evidence>
<gene>
    <name evidence="11" type="ORF">OA86_06505</name>
</gene>
<dbReference type="PROSITE" id="PS50112">
    <property type="entry name" value="PAS"/>
    <property type="match status" value="2"/>
</dbReference>
<dbReference type="InterPro" id="IPR036097">
    <property type="entry name" value="HisK_dim/P_sf"/>
</dbReference>
<dbReference type="Pfam" id="PF08447">
    <property type="entry name" value="PAS_3"/>
    <property type="match status" value="2"/>
</dbReference>
<dbReference type="InterPro" id="IPR001610">
    <property type="entry name" value="PAC"/>
</dbReference>
<evidence type="ECO:0000256" key="6">
    <source>
        <dbReference type="ARBA" id="ARBA00023012"/>
    </source>
</evidence>
<dbReference type="STRING" id="266749.SAMN05421876_10518"/>
<dbReference type="NCBIfam" id="TIGR00229">
    <property type="entry name" value="sensory_box"/>
    <property type="match status" value="4"/>
</dbReference>
<evidence type="ECO:0000313" key="12">
    <source>
        <dbReference type="Proteomes" id="UP000031473"/>
    </source>
</evidence>
<dbReference type="InterPro" id="IPR003661">
    <property type="entry name" value="HisK_dim/P_dom"/>
</dbReference>
<dbReference type="SMART" id="SM00388">
    <property type="entry name" value="HisKA"/>
    <property type="match status" value="1"/>
</dbReference>
<name>A0A0C1F7S8_9FLAO</name>
<dbReference type="EC" id="2.7.13.3" evidence="2"/>
<dbReference type="SMART" id="SM00086">
    <property type="entry name" value="PAC"/>
    <property type="match status" value="3"/>
</dbReference>
<evidence type="ECO:0000259" key="9">
    <source>
        <dbReference type="PROSITE" id="PS50112"/>
    </source>
</evidence>
<dbReference type="Pfam" id="PF02518">
    <property type="entry name" value="HATPase_c"/>
    <property type="match status" value="1"/>
</dbReference>
<dbReference type="InterPro" id="IPR035965">
    <property type="entry name" value="PAS-like_dom_sf"/>
</dbReference>
<dbReference type="SUPFAM" id="SSF55874">
    <property type="entry name" value="ATPase domain of HSP90 chaperone/DNA topoisomerase II/histidine kinase"/>
    <property type="match status" value="1"/>
</dbReference>
<dbReference type="GO" id="GO:0000155">
    <property type="term" value="F:phosphorelay sensor kinase activity"/>
    <property type="evidence" value="ECO:0007669"/>
    <property type="project" value="InterPro"/>
</dbReference>
<evidence type="ECO:0000259" key="8">
    <source>
        <dbReference type="PROSITE" id="PS50109"/>
    </source>
</evidence>
<dbReference type="Gene3D" id="3.30.450.20">
    <property type="entry name" value="PAS domain"/>
    <property type="match status" value="4"/>
</dbReference>
<dbReference type="FunFam" id="3.30.450.20:FF:000099">
    <property type="entry name" value="Sensory box sensor histidine kinase"/>
    <property type="match status" value="1"/>
</dbReference>
<keyword evidence="4" id="KW-0808">Transferase</keyword>
<dbReference type="OrthoDB" id="9766459at2"/>
<dbReference type="PROSITE" id="PS50109">
    <property type="entry name" value="HIS_KIN"/>
    <property type="match status" value="1"/>
</dbReference>
<proteinExistence type="predicted"/>
<dbReference type="InterPro" id="IPR036890">
    <property type="entry name" value="HATPase_C_sf"/>
</dbReference>
<dbReference type="Gene3D" id="3.30.565.10">
    <property type="entry name" value="Histidine kinase-like ATPase, C-terminal domain"/>
    <property type="match status" value="1"/>
</dbReference>
<dbReference type="PANTHER" id="PTHR43304:SF1">
    <property type="entry name" value="PAC DOMAIN-CONTAINING PROTEIN"/>
    <property type="match status" value="1"/>
</dbReference>
<dbReference type="SUPFAM" id="SSF55785">
    <property type="entry name" value="PYP-like sensor domain (PAS domain)"/>
    <property type="match status" value="4"/>
</dbReference>
<dbReference type="Pfam" id="PF13426">
    <property type="entry name" value="PAS_9"/>
    <property type="match status" value="2"/>
</dbReference>
<dbReference type="InterPro" id="IPR004358">
    <property type="entry name" value="Sig_transdc_His_kin-like_C"/>
</dbReference>
<evidence type="ECO:0000259" key="10">
    <source>
        <dbReference type="PROSITE" id="PS50113"/>
    </source>
</evidence>
<accession>A0A0C1F7S8</accession>
<feature type="domain" description="PAC" evidence="10">
    <location>
        <begin position="344"/>
        <end position="396"/>
    </location>
</feature>
<dbReference type="FunFam" id="3.30.565.10:FF:000006">
    <property type="entry name" value="Sensor histidine kinase WalK"/>
    <property type="match status" value="1"/>
</dbReference>
<dbReference type="InterPro" id="IPR000700">
    <property type="entry name" value="PAS-assoc_C"/>
</dbReference>
<sequence length="749" mass="87627">MHENGLLSLFQNKENVLENVLQKTPFGFSLINEDYVFEFANEAWLKIVQKEKHDVLGRRIFDIFPETEEYLLSIFDNVKNTKEPFYAPEQNIKLQREGLLQDVFFNFVYQPIYSETGELQYFASVVIEVTDLVTTRNKIKNDEERLRLATESSHTATWDLNLKTLDIIHSPYLSKIFGYIKGEQISHEKMRQHLSDDDRINIVEKAFDEALKTGVYQYEARLIDKSGNEKWISTNGKVFFDYEGEPSRMVGVMQDITQRKTSEILLQQSHHQLNTAMDASKLGRFDMDFETQKKYNFSHRFLEILGYDFRTETICSEVFEKHIHKNFVKQRLDALEEAKETGDLFYQTKVVLRDGTEKWIEIYGRLLEPIDGRKAYVSGTIRDITENKNYEKNIKDSEKKYRFLADAIPQIVWIGEKDGQLTYFNKATMDYSGKDYNEFLEGDGWLKIVHPDEQQENRRLWAKSIRSKKPFFFEHRFRNKDGHYRWFLSRAFPELDESGEIKKWVGTSTDIDDMKRQEKQKNDFIKMANHELKTPVTTIKGYVQLLKKMRGDSDDKFLVNSLNTIENQVNKLNILIGDLLDISRMETGNLPLNKKKFSLVGLVTETIEDIKASEQSHQINFELKHPSDIEVYADKDRITQVLNNLLTNAIKYSPSSKVVNVELSVDEDYAVVSVEDFGIGMDKEELNKIFERFYRVSGDDEETFPGFGIGLFIVKDILERHDGKIRVESIKDEGSKFCFFLPLEKKLIN</sequence>
<evidence type="ECO:0000256" key="2">
    <source>
        <dbReference type="ARBA" id="ARBA00012438"/>
    </source>
</evidence>
<dbReference type="InterPro" id="IPR005467">
    <property type="entry name" value="His_kinase_dom"/>
</dbReference>
<keyword evidence="6" id="KW-0902">Two-component regulatory system</keyword>
<dbReference type="CDD" id="cd00075">
    <property type="entry name" value="HATPase"/>
    <property type="match status" value="1"/>
</dbReference>
<evidence type="ECO:0000256" key="1">
    <source>
        <dbReference type="ARBA" id="ARBA00000085"/>
    </source>
</evidence>